<dbReference type="RefSeq" id="WP_036939518.1">
    <property type="nucleotide sequence ID" value="NZ_CP010341.1"/>
</dbReference>
<dbReference type="GeneID" id="61222595"/>
<evidence type="ECO:0000256" key="2">
    <source>
        <dbReference type="ARBA" id="ARBA00004725"/>
    </source>
</evidence>
<comment type="pathway">
    <text evidence="2">Pyrimidine metabolism; UMP biosynthesis via de novo pathway.</text>
</comment>
<reference evidence="8" key="1">
    <citation type="submission" date="2014-08" db="EMBL/GenBank/DDBJ databases">
        <authorList>
            <person name="Falentin Helene"/>
        </authorList>
    </citation>
    <scope>NUCLEOTIDE SEQUENCE</scope>
</reference>
<dbReference type="NCBIfam" id="NF005741">
    <property type="entry name" value="PRK07565.1"/>
    <property type="match status" value="1"/>
</dbReference>
<dbReference type="EC" id="1.3.98.1" evidence="8"/>
<dbReference type="GO" id="GO:0044205">
    <property type="term" value="P:'de novo' UMP biosynthetic process"/>
    <property type="evidence" value="ECO:0007669"/>
    <property type="project" value="UniProtKB-UniPathway"/>
</dbReference>
<dbReference type="KEGG" id="pfre:RM25_0674"/>
<evidence type="ECO:0000256" key="6">
    <source>
        <dbReference type="ARBA" id="ARBA00023002"/>
    </source>
</evidence>
<evidence type="ECO:0000256" key="4">
    <source>
        <dbReference type="ARBA" id="ARBA00022643"/>
    </source>
</evidence>
<name>A0A068VPM0_PROFF</name>
<dbReference type="PANTHER" id="PTHR48109">
    <property type="entry name" value="DIHYDROOROTATE DEHYDROGENASE (QUINONE), MITOCHONDRIAL-RELATED"/>
    <property type="match status" value="1"/>
</dbReference>
<dbReference type="PATRIC" id="fig|66712.6.peg.697"/>
<dbReference type="InterPro" id="IPR013785">
    <property type="entry name" value="Aldolase_TIM"/>
</dbReference>
<dbReference type="InterPro" id="IPR005720">
    <property type="entry name" value="Dihydroorotate_DH_cat"/>
</dbReference>
<dbReference type="GO" id="GO:0006207">
    <property type="term" value="P:'de novo' pyrimidine nucleobase biosynthetic process"/>
    <property type="evidence" value="ECO:0007669"/>
    <property type="project" value="TreeGrafter"/>
</dbReference>
<dbReference type="SUPFAM" id="SSF51395">
    <property type="entry name" value="FMN-linked oxidoreductases"/>
    <property type="match status" value="1"/>
</dbReference>
<organism evidence="8">
    <name type="scientific">Propionibacterium freudenreichii subsp. freudenreichii</name>
    <dbReference type="NCBI Taxonomy" id="66712"/>
    <lineage>
        <taxon>Bacteria</taxon>
        <taxon>Bacillati</taxon>
        <taxon>Actinomycetota</taxon>
        <taxon>Actinomycetes</taxon>
        <taxon>Propionibacteriales</taxon>
        <taxon>Propionibacteriaceae</taxon>
        <taxon>Propionibacterium</taxon>
    </lineage>
</organism>
<keyword evidence="6 8" id="KW-0560">Oxidoreductase</keyword>
<dbReference type="EMBL" id="LM676427">
    <property type="protein sequence ID" value="CEP27000.1"/>
    <property type="molecule type" value="Genomic_DNA"/>
</dbReference>
<gene>
    <name evidence="8" type="ORF">PFCIRM138_11340</name>
</gene>
<dbReference type="InterPro" id="IPR012135">
    <property type="entry name" value="Dihydroorotate_DH_1_2"/>
</dbReference>
<protein>
    <submittedName>
        <fullName evidence="8">Dihydroorotate dehydrogenase</fullName>
        <ecNumber evidence="8">1.3.98.1</ecNumber>
    </submittedName>
</protein>
<evidence type="ECO:0000256" key="5">
    <source>
        <dbReference type="ARBA" id="ARBA00022975"/>
    </source>
</evidence>
<dbReference type="GO" id="GO:1990663">
    <property type="term" value="F:dihydroorotate dehydrogenase (fumarate) activity"/>
    <property type="evidence" value="ECO:0007669"/>
    <property type="project" value="UniProtKB-EC"/>
</dbReference>
<dbReference type="UniPathway" id="UPA00070"/>
<evidence type="ECO:0000313" key="8">
    <source>
        <dbReference type="EMBL" id="CEP27000.1"/>
    </source>
</evidence>
<keyword evidence="4" id="KW-0288">FMN</keyword>
<accession>A0A068VPM0</accession>
<dbReference type="InterPro" id="IPR050074">
    <property type="entry name" value="DHO_dehydrogenase"/>
</dbReference>
<sequence length="335" mass="35395">MTTNVDISTNYLGLELKCPVISSASPLNAHVDKLRAIEAAGAGAVVLPSLFAEEAEDEELEAAGLLDSGDEFAEFASSPLVEVDQGDQGTNRHVLLVQQAKQALTIPVIASVNGSHPGNWSGYAGMLARAGADAIELNLYNVAADPGQSPEAVEDDYLTIITDVKKAIGDLPLAVKVSPFISSVAHFAPRALQAGARAVVLFNRFYGPDLDLEALSVHPTLALSTSAELPLRLRWAGILSAQVPDLQIAITGGVHSGADVIKSLLVGATVACTTSAVLSRGPAEISQMVADMRQWLASHDYESVDQLRGSMNASSVDDPEAFERAQYMQILHSWN</sequence>
<dbReference type="Gene3D" id="3.20.20.70">
    <property type="entry name" value="Aldolase class I"/>
    <property type="match status" value="1"/>
</dbReference>
<feature type="domain" description="Dihydroorotate dehydrogenase catalytic" evidence="7">
    <location>
        <begin position="92"/>
        <end position="294"/>
    </location>
</feature>
<keyword evidence="3" id="KW-0285">Flavoprotein</keyword>
<evidence type="ECO:0000256" key="3">
    <source>
        <dbReference type="ARBA" id="ARBA00022630"/>
    </source>
</evidence>
<evidence type="ECO:0000256" key="1">
    <source>
        <dbReference type="ARBA" id="ARBA00001917"/>
    </source>
</evidence>
<dbReference type="PANTHER" id="PTHR48109:SF3">
    <property type="entry name" value="SLL0744 PROTEIN"/>
    <property type="match status" value="1"/>
</dbReference>
<dbReference type="GO" id="GO:0005737">
    <property type="term" value="C:cytoplasm"/>
    <property type="evidence" value="ECO:0007669"/>
    <property type="project" value="InterPro"/>
</dbReference>
<proteinExistence type="predicted"/>
<comment type="cofactor">
    <cofactor evidence="1">
        <name>FMN</name>
        <dbReference type="ChEBI" id="CHEBI:58210"/>
    </cofactor>
</comment>
<dbReference type="Pfam" id="PF01180">
    <property type="entry name" value="DHO_dh"/>
    <property type="match status" value="1"/>
</dbReference>
<keyword evidence="5" id="KW-0665">Pyrimidine biosynthesis</keyword>
<evidence type="ECO:0000259" key="7">
    <source>
        <dbReference type="Pfam" id="PF01180"/>
    </source>
</evidence>
<dbReference type="PIRSF" id="PIRSF000164">
    <property type="entry name" value="DHO_oxidase"/>
    <property type="match status" value="1"/>
</dbReference>
<dbReference type="AlphaFoldDB" id="A0A068VPM0"/>